<feature type="domain" description="Isochorismatase-like" evidence="2">
    <location>
        <begin position="11"/>
        <end position="152"/>
    </location>
</feature>
<dbReference type="PANTHER" id="PTHR43540:SF1">
    <property type="entry name" value="ISOCHORISMATASE HYDROLASE"/>
    <property type="match status" value="1"/>
</dbReference>
<reference evidence="3 4" key="1">
    <citation type="submission" date="2010-08" db="EMBL/GenBank/DDBJ databases">
        <title>The draft genome of Desulfovibrio fructosovorans JJ.</title>
        <authorList>
            <consortium name="US DOE Joint Genome Institute (JGI-PGF)"/>
            <person name="Lucas S."/>
            <person name="Copeland A."/>
            <person name="Lapidus A."/>
            <person name="Cheng J.-F."/>
            <person name="Bruce D."/>
            <person name="Goodwin L."/>
            <person name="Pitluck S."/>
            <person name="Land M.L."/>
            <person name="Hauser L."/>
            <person name="Chang Y.-J."/>
            <person name="Jeffries C."/>
            <person name="Wall J.D."/>
            <person name="Stahl D.A."/>
            <person name="Arkin A.P."/>
            <person name="Dehal P."/>
            <person name="Stolyar S.M."/>
            <person name="Hazen T.C."/>
            <person name="Woyke T.J."/>
        </authorList>
    </citation>
    <scope>NUCLEOTIDE SEQUENCE [LARGE SCALE GENOMIC DNA]</scope>
    <source>
        <strain evidence="3 4">JJ</strain>
    </source>
</reference>
<evidence type="ECO:0000256" key="1">
    <source>
        <dbReference type="ARBA" id="ARBA00022801"/>
    </source>
</evidence>
<dbReference type="CDD" id="cd01014">
    <property type="entry name" value="nicotinamidase_related"/>
    <property type="match status" value="1"/>
</dbReference>
<evidence type="ECO:0000313" key="3">
    <source>
        <dbReference type="EMBL" id="EFL49146.1"/>
    </source>
</evidence>
<dbReference type="GO" id="GO:0016787">
    <property type="term" value="F:hydrolase activity"/>
    <property type="evidence" value="ECO:0007669"/>
    <property type="project" value="UniProtKB-KW"/>
</dbReference>
<dbReference type="eggNOG" id="COG1335">
    <property type="taxonomic scope" value="Bacteria"/>
</dbReference>
<dbReference type="Gene3D" id="3.40.50.850">
    <property type="entry name" value="Isochorismatase-like"/>
    <property type="match status" value="1"/>
</dbReference>
<name>E1K2L4_SOLFR</name>
<evidence type="ECO:0000259" key="2">
    <source>
        <dbReference type="Pfam" id="PF00857"/>
    </source>
</evidence>
<comment type="caution">
    <text evidence="3">The sequence shown here is derived from an EMBL/GenBank/DDBJ whole genome shotgun (WGS) entry which is preliminary data.</text>
</comment>
<gene>
    <name evidence="3" type="ORF">DesfrDRAFT_4114</name>
</gene>
<dbReference type="RefSeq" id="WP_005997172.1">
    <property type="nucleotide sequence ID" value="NZ_AECZ01000063.1"/>
</dbReference>
<protein>
    <submittedName>
        <fullName evidence="3">Isochorismatase hydrolase</fullName>
    </submittedName>
</protein>
<accession>E1K2L4</accession>
<dbReference type="AlphaFoldDB" id="E1K2L4"/>
<evidence type="ECO:0000313" key="4">
    <source>
        <dbReference type="Proteomes" id="UP000006250"/>
    </source>
</evidence>
<dbReference type="EMBL" id="AECZ01000063">
    <property type="protein sequence ID" value="EFL49146.1"/>
    <property type="molecule type" value="Genomic_DNA"/>
</dbReference>
<proteinExistence type="predicted"/>
<keyword evidence="1 3" id="KW-0378">Hydrolase</keyword>
<dbReference type="SUPFAM" id="SSF52499">
    <property type="entry name" value="Isochorismatase-like hydrolases"/>
    <property type="match status" value="1"/>
</dbReference>
<dbReference type="InterPro" id="IPR000868">
    <property type="entry name" value="Isochorismatase-like_dom"/>
</dbReference>
<dbReference type="Pfam" id="PF00857">
    <property type="entry name" value="Isochorismatase"/>
    <property type="match status" value="1"/>
</dbReference>
<keyword evidence="4" id="KW-1185">Reference proteome</keyword>
<dbReference type="InterPro" id="IPR036380">
    <property type="entry name" value="Isochorismatase-like_sf"/>
</dbReference>
<dbReference type="PANTHER" id="PTHR43540">
    <property type="entry name" value="PEROXYUREIDOACRYLATE/UREIDOACRYLATE AMIDOHYDROLASE-RELATED"/>
    <property type="match status" value="1"/>
</dbReference>
<dbReference type="Proteomes" id="UP000006250">
    <property type="component" value="Unassembled WGS sequence"/>
</dbReference>
<dbReference type="STRING" id="596151.DesfrDRAFT_4114"/>
<sequence>MTSDANIDAATALLLVDIQNDYFPGGAMELRGTEEAADRAAIVLARFRDKGAPVIHVRHEAARPGATFFLPGSWGAAIHATVAPAPGEPVVTKAFPNSFRETELAARLDAAGAKRLVVCGMMTHMCVDATVRAAFDLGYPVTVVADACATRGLSFGGRNVAAPDVQAAFLAALGAVYATVVAAADLV</sequence>
<organism evidence="3 4">
    <name type="scientific">Solidesulfovibrio fructosivorans JJ]</name>
    <dbReference type="NCBI Taxonomy" id="596151"/>
    <lineage>
        <taxon>Bacteria</taxon>
        <taxon>Pseudomonadati</taxon>
        <taxon>Thermodesulfobacteriota</taxon>
        <taxon>Desulfovibrionia</taxon>
        <taxon>Desulfovibrionales</taxon>
        <taxon>Desulfovibrionaceae</taxon>
        <taxon>Solidesulfovibrio</taxon>
    </lineage>
</organism>
<dbReference type="InterPro" id="IPR050272">
    <property type="entry name" value="Isochorismatase-like_hydrls"/>
</dbReference>
<dbReference type="OrthoDB" id="9791276at2"/>